<reference evidence="1" key="1">
    <citation type="submission" date="2023-06" db="EMBL/GenBank/DDBJ databases">
        <title>Survivors Of The Sea: Transcriptome response of Skeletonema marinoi to long-term dormancy.</title>
        <authorList>
            <person name="Pinder M.I.M."/>
            <person name="Kourtchenko O."/>
            <person name="Robertson E.K."/>
            <person name="Larsson T."/>
            <person name="Maumus F."/>
            <person name="Osuna-Cruz C.M."/>
            <person name="Vancaester E."/>
            <person name="Stenow R."/>
            <person name="Vandepoele K."/>
            <person name="Ploug H."/>
            <person name="Bruchert V."/>
            <person name="Godhe A."/>
            <person name="Topel M."/>
        </authorList>
    </citation>
    <scope>NUCLEOTIDE SEQUENCE</scope>
    <source>
        <strain evidence="1">R05AC</strain>
    </source>
</reference>
<comment type="caution">
    <text evidence="1">The sequence shown here is derived from an EMBL/GenBank/DDBJ whole genome shotgun (WGS) entry which is preliminary data.</text>
</comment>
<sequence length="266" mass="28798">MKTLPKQPLLPPQNTALRLGATGFVVGPLVDSLHNQCLLKYDVAPITLPSSLSSSVDPLLASSWVVPPLLAFAYIVLGYILPRIIEFLPIPKEDRLDEDDFNENNEGRNTQQLRNKALLAVSSTAAIIKLSEVLQTHASIQVGAIVLNMDAGMKLQLMALVDSCQWVILDRTPAALIAATVTAFGGPLSELPFVSAGFWEYIPQAADYTPLAMIQPGGAVEGLLSSAFGENYRDLTLSSITGPCYFAVTLDAIAIARYFYSMEEEK</sequence>
<protein>
    <submittedName>
        <fullName evidence="1">Uncharacterized protein</fullName>
    </submittedName>
</protein>
<dbReference type="AlphaFoldDB" id="A0AAD8YD39"/>
<evidence type="ECO:0000313" key="1">
    <source>
        <dbReference type="EMBL" id="KAK1743374.1"/>
    </source>
</evidence>
<dbReference type="PANTHER" id="PTHR36774:SF1">
    <property type="entry name" value="INSULIN-INDUCED PROTEIN"/>
    <property type="match status" value="1"/>
</dbReference>
<organism evidence="1 2">
    <name type="scientific">Skeletonema marinoi</name>
    <dbReference type="NCBI Taxonomy" id="267567"/>
    <lineage>
        <taxon>Eukaryota</taxon>
        <taxon>Sar</taxon>
        <taxon>Stramenopiles</taxon>
        <taxon>Ochrophyta</taxon>
        <taxon>Bacillariophyta</taxon>
        <taxon>Coscinodiscophyceae</taxon>
        <taxon>Thalassiosirophycidae</taxon>
        <taxon>Thalassiosirales</taxon>
        <taxon>Skeletonemataceae</taxon>
        <taxon>Skeletonema</taxon>
        <taxon>Skeletonema marinoi-dohrnii complex</taxon>
    </lineage>
</organism>
<accession>A0AAD8YD39</accession>
<dbReference type="PANTHER" id="PTHR36774">
    <property type="entry name" value="INSULIN-INDUCED PROTEIN"/>
    <property type="match status" value="1"/>
</dbReference>
<keyword evidence="2" id="KW-1185">Reference proteome</keyword>
<proteinExistence type="predicted"/>
<dbReference type="EMBL" id="JATAAI010000009">
    <property type="protein sequence ID" value="KAK1743374.1"/>
    <property type="molecule type" value="Genomic_DNA"/>
</dbReference>
<dbReference type="Proteomes" id="UP001224775">
    <property type="component" value="Unassembled WGS sequence"/>
</dbReference>
<gene>
    <name evidence="1" type="ORF">QTG54_005995</name>
</gene>
<name>A0AAD8YD39_9STRA</name>
<evidence type="ECO:0000313" key="2">
    <source>
        <dbReference type="Proteomes" id="UP001224775"/>
    </source>
</evidence>